<proteinExistence type="predicted"/>
<dbReference type="GeneID" id="28799407"/>
<evidence type="ECO:0000313" key="1">
    <source>
        <dbReference type="EMBL" id="AMQ66522.1"/>
    </source>
</evidence>
<organism evidence="1 2">
    <name type="scientific">Bacillus phage Shbh1</name>
    <dbReference type="NCBI Taxonomy" id="1796992"/>
    <lineage>
        <taxon>Viruses</taxon>
        <taxon>Duplodnaviria</taxon>
        <taxon>Heunggongvirae</taxon>
        <taxon>Uroviricota</taxon>
        <taxon>Caudoviricetes</taxon>
        <taxon>Herelleviridae</taxon>
        <taxon>Bastillevirinae</taxon>
        <taxon>Shalavirus</taxon>
        <taxon>Shalavirus Shbh1</taxon>
    </lineage>
</organism>
<dbReference type="Pfam" id="PF25723">
    <property type="entry name" value="HU_inhibitor"/>
    <property type="match status" value="1"/>
</dbReference>
<protein>
    <submittedName>
        <fullName evidence="1">Uncharacterized protein</fullName>
    </submittedName>
</protein>
<evidence type="ECO:0000313" key="2">
    <source>
        <dbReference type="Proteomes" id="UP000201588"/>
    </source>
</evidence>
<dbReference type="KEGG" id="vg:28799407"/>
<name>A0A142F165_9CAUD</name>
<keyword evidence="2" id="KW-1185">Reference proteome</keyword>
<sequence>MEMSKEKVMNMIEELKTNILDGYIVHGDDQLEKALQDLNYLSYGYRHDDLNIVKAVHMLSYSDEVSELALTVLETM</sequence>
<accession>A0A142F165</accession>
<dbReference type="RefSeq" id="YP_009275212.1">
    <property type="nucleotide sequence ID" value="NC_030925.1"/>
</dbReference>
<dbReference type="InterPro" id="IPR057880">
    <property type="entry name" value="HU_inhibitor"/>
</dbReference>
<dbReference type="Proteomes" id="UP000201588">
    <property type="component" value="Segment"/>
</dbReference>
<dbReference type="EMBL" id="KU640380">
    <property type="protein sequence ID" value="AMQ66522.1"/>
    <property type="molecule type" value="Genomic_DNA"/>
</dbReference>
<reference evidence="1 2" key="1">
    <citation type="submission" date="2016-01" db="EMBL/GenBank/DDBJ databases">
        <title>Isolation and characterization of bacteriophages from East Africa Rift Valley soda lakes.</title>
        <authorList>
            <person name="van Zyl L.J."/>
            <person name="Nemavhulani S."/>
            <person name="Cowan D.A."/>
            <person name="Trindade M.I."/>
        </authorList>
    </citation>
    <scope>NUCLEOTIDE SEQUENCE [LARGE SCALE GENOMIC DNA]</scope>
</reference>